<sequence>MMSTLDSPHRYQLSNHANRNHGPPLDTACYLFLDENSRVSAYNDTAANLIPIDINKQKLIIATINTIDFRTTKFILASLTTQARPHSTMAPKAPKEQSSDPDAMRTQFITKLSTAADAMRQFSNFADALARVVAKVPLDDSEVVETLQAVIDAVPAPSRKRKLAVADLTADDGNKKKKRERKPKDPNAPKAPPSAYILFQNEVRTAVREQHPDIHYKELMVLISKQWNALPLERKQPYFDRVIAAKQTHEIDLAKYNASNPDYVPPEPTTKKLKKAPESRTKTDKKSAPAV</sequence>
<feature type="region of interest" description="Disordered" evidence="4">
    <location>
        <begin position="162"/>
        <end position="193"/>
    </location>
</feature>
<dbReference type="Pfam" id="PF00505">
    <property type="entry name" value="HMG_box"/>
    <property type="match status" value="1"/>
</dbReference>
<protein>
    <recommendedName>
        <fullName evidence="5">HMG box domain-containing protein</fullName>
    </recommendedName>
</protein>
<dbReference type="Proteomes" id="UP000054538">
    <property type="component" value="Unassembled WGS sequence"/>
</dbReference>
<feature type="region of interest" description="Disordered" evidence="4">
    <location>
        <begin position="257"/>
        <end position="291"/>
    </location>
</feature>
<dbReference type="SMART" id="SM00398">
    <property type="entry name" value="HMG"/>
    <property type="match status" value="1"/>
</dbReference>
<dbReference type="GO" id="GO:0005634">
    <property type="term" value="C:nucleus"/>
    <property type="evidence" value="ECO:0007669"/>
    <property type="project" value="UniProtKB-UniRule"/>
</dbReference>
<evidence type="ECO:0000313" key="7">
    <source>
        <dbReference type="Proteomes" id="UP000054538"/>
    </source>
</evidence>
<dbReference type="InterPro" id="IPR051965">
    <property type="entry name" value="ChromReg_NeuronalGeneExpr"/>
</dbReference>
<dbReference type="STRING" id="930991.A0A0D0E2C9"/>
<dbReference type="HOGENOM" id="CLU_956771_0_0_1"/>
<gene>
    <name evidence="6" type="ORF">PAXRUDRAFT_824165</name>
</gene>
<keyword evidence="1 3" id="KW-0238">DNA-binding</keyword>
<feature type="domain" description="HMG box" evidence="5">
    <location>
        <begin position="189"/>
        <end position="257"/>
    </location>
</feature>
<dbReference type="PANTHER" id="PTHR46040">
    <property type="entry name" value="HIGH MOBILITY GROUP PROTEIN 2"/>
    <property type="match status" value="1"/>
</dbReference>
<evidence type="ECO:0000256" key="4">
    <source>
        <dbReference type="SAM" id="MobiDB-lite"/>
    </source>
</evidence>
<reference evidence="6 7" key="1">
    <citation type="submission" date="2014-04" db="EMBL/GenBank/DDBJ databases">
        <authorList>
            <consortium name="DOE Joint Genome Institute"/>
            <person name="Kuo A."/>
            <person name="Kohler A."/>
            <person name="Jargeat P."/>
            <person name="Nagy L.G."/>
            <person name="Floudas D."/>
            <person name="Copeland A."/>
            <person name="Barry K.W."/>
            <person name="Cichocki N."/>
            <person name="Veneault-Fourrey C."/>
            <person name="LaButti K."/>
            <person name="Lindquist E.A."/>
            <person name="Lipzen A."/>
            <person name="Lundell T."/>
            <person name="Morin E."/>
            <person name="Murat C."/>
            <person name="Sun H."/>
            <person name="Tunlid A."/>
            <person name="Henrissat B."/>
            <person name="Grigoriev I.V."/>
            <person name="Hibbett D.S."/>
            <person name="Martin F."/>
            <person name="Nordberg H.P."/>
            <person name="Cantor M.N."/>
            <person name="Hua S.X."/>
        </authorList>
    </citation>
    <scope>NUCLEOTIDE SEQUENCE [LARGE SCALE GENOMIC DNA]</scope>
    <source>
        <strain evidence="6 7">Ve08.2h10</strain>
    </source>
</reference>
<dbReference type="PROSITE" id="PS50118">
    <property type="entry name" value="HMG_BOX_2"/>
    <property type="match status" value="1"/>
</dbReference>
<keyword evidence="2 3" id="KW-0539">Nucleus</keyword>
<organism evidence="6 7">
    <name type="scientific">Paxillus rubicundulus Ve08.2h10</name>
    <dbReference type="NCBI Taxonomy" id="930991"/>
    <lineage>
        <taxon>Eukaryota</taxon>
        <taxon>Fungi</taxon>
        <taxon>Dikarya</taxon>
        <taxon>Basidiomycota</taxon>
        <taxon>Agaricomycotina</taxon>
        <taxon>Agaricomycetes</taxon>
        <taxon>Agaricomycetidae</taxon>
        <taxon>Boletales</taxon>
        <taxon>Paxilineae</taxon>
        <taxon>Paxillaceae</taxon>
        <taxon>Paxillus</taxon>
    </lineage>
</organism>
<evidence type="ECO:0000313" key="6">
    <source>
        <dbReference type="EMBL" id="KIK98151.1"/>
    </source>
</evidence>
<dbReference type="AlphaFoldDB" id="A0A0D0E2C9"/>
<dbReference type="GO" id="GO:0010468">
    <property type="term" value="P:regulation of gene expression"/>
    <property type="evidence" value="ECO:0007669"/>
    <property type="project" value="TreeGrafter"/>
</dbReference>
<evidence type="ECO:0000256" key="2">
    <source>
        <dbReference type="ARBA" id="ARBA00023242"/>
    </source>
</evidence>
<proteinExistence type="predicted"/>
<dbReference type="PANTHER" id="PTHR46040:SF3">
    <property type="entry name" value="HIGH MOBILITY GROUP PROTEIN 2"/>
    <property type="match status" value="1"/>
</dbReference>
<evidence type="ECO:0000256" key="3">
    <source>
        <dbReference type="PROSITE-ProRule" id="PRU00267"/>
    </source>
</evidence>
<dbReference type="SUPFAM" id="SSF47095">
    <property type="entry name" value="HMG-box"/>
    <property type="match status" value="1"/>
</dbReference>
<dbReference type="OrthoDB" id="1919336at2759"/>
<dbReference type="EMBL" id="KN824904">
    <property type="protein sequence ID" value="KIK98151.1"/>
    <property type="molecule type" value="Genomic_DNA"/>
</dbReference>
<dbReference type="GO" id="GO:0003677">
    <property type="term" value="F:DNA binding"/>
    <property type="evidence" value="ECO:0007669"/>
    <property type="project" value="UniProtKB-UniRule"/>
</dbReference>
<dbReference type="InParanoid" id="A0A0D0E2C9"/>
<evidence type="ECO:0000256" key="1">
    <source>
        <dbReference type="ARBA" id="ARBA00023125"/>
    </source>
</evidence>
<name>A0A0D0E2C9_9AGAM</name>
<feature type="compositionally biased region" description="Basic and acidic residues" evidence="4">
    <location>
        <begin position="275"/>
        <end position="291"/>
    </location>
</feature>
<keyword evidence="7" id="KW-1185">Reference proteome</keyword>
<accession>A0A0D0E2C9</accession>
<dbReference type="InterPro" id="IPR009071">
    <property type="entry name" value="HMG_box_dom"/>
</dbReference>
<dbReference type="Gene3D" id="1.10.30.10">
    <property type="entry name" value="High mobility group box domain"/>
    <property type="match status" value="1"/>
</dbReference>
<feature type="DNA-binding region" description="HMG box" evidence="3">
    <location>
        <begin position="189"/>
        <end position="257"/>
    </location>
</feature>
<evidence type="ECO:0000259" key="5">
    <source>
        <dbReference type="PROSITE" id="PS50118"/>
    </source>
</evidence>
<reference evidence="7" key="2">
    <citation type="submission" date="2015-01" db="EMBL/GenBank/DDBJ databases">
        <title>Evolutionary Origins and Diversification of the Mycorrhizal Mutualists.</title>
        <authorList>
            <consortium name="DOE Joint Genome Institute"/>
            <consortium name="Mycorrhizal Genomics Consortium"/>
            <person name="Kohler A."/>
            <person name="Kuo A."/>
            <person name="Nagy L.G."/>
            <person name="Floudas D."/>
            <person name="Copeland A."/>
            <person name="Barry K.W."/>
            <person name="Cichocki N."/>
            <person name="Veneault-Fourrey C."/>
            <person name="LaButti K."/>
            <person name="Lindquist E.A."/>
            <person name="Lipzen A."/>
            <person name="Lundell T."/>
            <person name="Morin E."/>
            <person name="Murat C."/>
            <person name="Riley R."/>
            <person name="Ohm R."/>
            <person name="Sun H."/>
            <person name="Tunlid A."/>
            <person name="Henrissat B."/>
            <person name="Grigoriev I.V."/>
            <person name="Hibbett D.S."/>
            <person name="Martin F."/>
        </authorList>
    </citation>
    <scope>NUCLEOTIDE SEQUENCE [LARGE SCALE GENOMIC DNA]</scope>
    <source>
        <strain evidence="7">Ve08.2h10</strain>
    </source>
</reference>
<dbReference type="InterPro" id="IPR036910">
    <property type="entry name" value="HMG_box_dom_sf"/>
</dbReference>